<proteinExistence type="predicted"/>
<dbReference type="InterPro" id="IPR051217">
    <property type="entry name" value="Insect_Cuticle_Struc_Prot"/>
</dbReference>
<dbReference type="PANTHER" id="PTHR12236:SF79">
    <property type="entry name" value="CUTICULAR PROTEIN 50CB-RELATED"/>
    <property type="match status" value="1"/>
</dbReference>
<name>A0A7R8WA62_9CRUS</name>
<dbReference type="OrthoDB" id="6423516at2759"/>
<gene>
    <name evidence="1" type="ORF">CTOB1V02_LOCUS5714</name>
</gene>
<accession>A0A7R8WA62</accession>
<reference evidence="1" key="1">
    <citation type="submission" date="2020-11" db="EMBL/GenBank/DDBJ databases">
        <authorList>
            <person name="Tran Van P."/>
        </authorList>
    </citation>
    <scope>NUCLEOTIDE SEQUENCE</scope>
</reference>
<sequence>MSLSEGPGYLSSTFRTRMKSHPQYQFAYAVKDDYSNNDYSHQETRDGYAVQGEYRVLLPDGRTQIVTYTADENGYNAYYVTY</sequence>
<dbReference type="PROSITE" id="PS51155">
    <property type="entry name" value="CHIT_BIND_RR_2"/>
    <property type="match status" value="1"/>
</dbReference>
<dbReference type="GO" id="GO:0005615">
    <property type="term" value="C:extracellular space"/>
    <property type="evidence" value="ECO:0007669"/>
    <property type="project" value="TreeGrafter"/>
</dbReference>
<protein>
    <submittedName>
        <fullName evidence="1">Uncharacterized protein</fullName>
    </submittedName>
</protein>
<dbReference type="AlphaFoldDB" id="A0A7R8WA62"/>
<dbReference type="PANTHER" id="PTHR12236">
    <property type="entry name" value="STRUCTURAL CONTITUENT OF CUTICLE"/>
    <property type="match status" value="1"/>
</dbReference>
<dbReference type="GO" id="GO:0042302">
    <property type="term" value="F:structural constituent of cuticle"/>
    <property type="evidence" value="ECO:0007669"/>
    <property type="project" value="UniProtKB-UniRule"/>
</dbReference>
<dbReference type="EMBL" id="OB661271">
    <property type="protein sequence ID" value="CAD7227819.1"/>
    <property type="molecule type" value="Genomic_DNA"/>
</dbReference>
<dbReference type="Pfam" id="PF00379">
    <property type="entry name" value="Chitin_bind_4"/>
    <property type="match status" value="1"/>
</dbReference>
<dbReference type="PROSITE" id="PS00233">
    <property type="entry name" value="CHIT_BIND_RR_1"/>
    <property type="match status" value="1"/>
</dbReference>
<dbReference type="InterPro" id="IPR031311">
    <property type="entry name" value="CHIT_BIND_RR_consensus"/>
</dbReference>
<dbReference type="GO" id="GO:0031012">
    <property type="term" value="C:extracellular matrix"/>
    <property type="evidence" value="ECO:0007669"/>
    <property type="project" value="TreeGrafter"/>
</dbReference>
<evidence type="ECO:0000313" key="1">
    <source>
        <dbReference type="EMBL" id="CAD7227819.1"/>
    </source>
</evidence>
<dbReference type="PRINTS" id="PR00947">
    <property type="entry name" value="CUTICLE"/>
</dbReference>
<dbReference type="InterPro" id="IPR000618">
    <property type="entry name" value="Insect_cuticle"/>
</dbReference>
<organism evidence="1">
    <name type="scientific">Cyprideis torosa</name>
    <dbReference type="NCBI Taxonomy" id="163714"/>
    <lineage>
        <taxon>Eukaryota</taxon>
        <taxon>Metazoa</taxon>
        <taxon>Ecdysozoa</taxon>
        <taxon>Arthropoda</taxon>
        <taxon>Crustacea</taxon>
        <taxon>Oligostraca</taxon>
        <taxon>Ostracoda</taxon>
        <taxon>Podocopa</taxon>
        <taxon>Podocopida</taxon>
        <taxon>Cytherocopina</taxon>
        <taxon>Cytheroidea</taxon>
        <taxon>Cytherideidae</taxon>
        <taxon>Cyprideis</taxon>
    </lineage>
</organism>